<feature type="domain" description="WD repeat-containing protein 75 second beta-propeller" evidence="8">
    <location>
        <begin position="269"/>
        <end position="584"/>
    </location>
</feature>
<evidence type="ECO:0000256" key="1">
    <source>
        <dbReference type="ARBA" id="ARBA00004604"/>
    </source>
</evidence>
<dbReference type="GO" id="GO:0003723">
    <property type="term" value="F:RNA binding"/>
    <property type="evidence" value="ECO:0007669"/>
    <property type="project" value="InterPro"/>
</dbReference>
<dbReference type="SUPFAM" id="SSF50978">
    <property type="entry name" value="WD40 repeat-like"/>
    <property type="match status" value="1"/>
</dbReference>
<gene>
    <name evidence="9" type="primary">Wdr75-L</name>
    <name evidence="9" type="ORF">Hamer_G002358</name>
</gene>
<evidence type="ECO:0000313" key="10">
    <source>
        <dbReference type="Proteomes" id="UP000747542"/>
    </source>
</evidence>
<proteinExistence type="predicted"/>
<dbReference type="Proteomes" id="UP000747542">
    <property type="component" value="Unassembled WGS sequence"/>
</dbReference>
<organism evidence="9 10">
    <name type="scientific">Homarus americanus</name>
    <name type="common">American lobster</name>
    <dbReference type="NCBI Taxonomy" id="6706"/>
    <lineage>
        <taxon>Eukaryota</taxon>
        <taxon>Metazoa</taxon>
        <taxon>Ecdysozoa</taxon>
        <taxon>Arthropoda</taxon>
        <taxon>Crustacea</taxon>
        <taxon>Multicrustacea</taxon>
        <taxon>Malacostraca</taxon>
        <taxon>Eumalacostraca</taxon>
        <taxon>Eucarida</taxon>
        <taxon>Decapoda</taxon>
        <taxon>Pleocyemata</taxon>
        <taxon>Astacidea</taxon>
        <taxon>Nephropoidea</taxon>
        <taxon>Nephropidae</taxon>
        <taxon>Homarus</taxon>
    </lineage>
</organism>
<dbReference type="SUPFAM" id="SSF101908">
    <property type="entry name" value="Putative isomerase YbhE"/>
    <property type="match status" value="1"/>
</dbReference>
<evidence type="ECO:0000256" key="5">
    <source>
        <dbReference type="ARBA" id="ARBA00022737"/>
    </source>
</evidence>
<evidence type="ECO:0000259" key="8">
    <source>
        <dbReference type="Pfam" id="PF23769"/>
    </source>
</evidence>
<name>A0A8J5MYX5_HOMAM</name>
<feature type="non-terminal residue" evidence="9">
    <location>
        <position position="726"/>
    </location>
</feature>
<evidence type="ECO:0000256" key="6">
    <source>
        <dbReference type="ARBA" id="ARBA00023163"/>
    </source>
</evidence>
<evidence type="ECO:0000256" key="3">
    <source>
        <dbReference type="ARBA" id="ARBA00022552"/>
    </source>
</evidence>
<evidence type="ECO:0000313" key="9">
    <source>
        <dbReference type="EMBL" id="KAG7168334.1"/>
    </source>
</evidence>
<comment type="caution">
    <text evidence="9">The sequence shown here is derived from an EMBL/GenBank/DDBJ whole genome shotgun (WGS) entry which is preliminary data.</text>
</comment>
<keyword evidence="7" id="KW-0539">Nucleus</keyword>
<dbReference type="PANTHER" id="PTHR44215:SF1">
    <property type="entry name" value="WD REPEAT-CONTAINING PROTEIN 75"/>
    <property type="match status" value="1"/>
</dbReference>
<dbReference type="InterPro" id="IPR036322">
    <property type="entry name" value="WD40_repeat_dom_sf"/>
</dbReference>
<dbReference type="AlphaFoldDB" id="A0A8J5MYX5"/>
<keyword evidence="6" id="KW-0804">Transcription</keyword>
<evidence type="ECO:0000256" key="2">
    <source>
        <dbReference type="ARBA" id="ARBA00022517"/>
    </source>
</evidence>
<dbReference type="GO" id="GO:0032040">
    <property type="term" value="C:small-subunit processome"/>
    <property type="evidence" value="ECO:0007669"/>
    <property type="project" value="InterPro"/>
</dbReference>
<dbReference type="InterPro" id="IPR057644">
    <property type="entry name" value="Beta-prop_WDR75_2nd"/>
</dbReference>
<dbReference type="Gene3D" id="2.130.10.10">
    <property type="entry name" value="YVTN repeat-like/Quinoprotein amine dehydrogenase"/>
    <property type="match status" value="3"/>
</dbReference>
<dbReference type="InterPro" id="IPR001680">
    <property type="entry name" value="WD40_rpt"/>
</dbReference>
<keyword evidence="3" id="KW-0698">rRNA processing</keyword>
<dbReference type="InterPro" id="IPR015943">
    <property type="entry name" value="WD40/YVTN_repeat-like_dom_sf"/>
</dbReference>
<dbReference type="EMBL" id="JAHLQT010020073">
    <property type="protein sequence ID" value="KAG7168334.1"/>
    <property type="molecule type" value="Genomic_DNA"/>
</dbReference>
<dbReference type="Pfam" id="PF23769">
    <property type="entry name" value="Beta-prop_WDR75_2nd"/>
    <property type="match status" value="1"/>
</dbReference>
<accession>A0A8J5MYX5</accession>
<dbReference type="GO" id="GO:0006364">
    <property type="term" value="P:rRNA processing"/>
    <property type="evidence" value="ECO:0007669"/>
    <property type="project" value="UniProtKB-KW"/>
</dbReference>
<dbReference type="GO" id="GO:0045943">
    <property type="term" value="P:positive regulation of transcription by RNA polymerase I"/>
    <property type="evidence" value="ECO:0007669"/>
    <property type="project" value="InterPro"/>
</dbReference>
<keyword evidence="2" id="KW-0690">Ribosome biogenesis</keyword>
<sequence>VATMDVDVKPCVSVDDKRLIHSVQTAGGPLVNIKPLISTDSKFLLTASERNIKVFGTTTGNLLKEFIHHEAKVIGVMPSGIVDDQYVSCDENGVVCFWDLHNENRNEEIQKFALIRNEKKLKSKVVSFHFCAKLKILFAVHQRDNETQKGYLLKHLVDTRFLTCLAFHPTQDVIATGDITGRIVLWYEFASATPTKMELHWHMLPVVDLAFSFTGNVLYSGGGESVLVKWQLTEQKRYFLPRLGMRIKFIATDTLNNYVVASLSDNGIALDITMNNFYTQERFEVIQNTDVEQVAISQDGHWLATFEYREDLQASSELRLKFWNFAKEDQNWYLNTSIEMPHDKFVNGIMFQPTPAAGQTPLCVSCGDDGKLKIWKENDTSDLYGKKSSWGCSGTGFYRHLPATAICISPDGSLIAAGFGSILTFWLPENCHLKGTLSQPYLTEKIKQIEFGHGEGCGSMVVTRTENWVCSWDLFTCTLYWRVSISSTCLAADPLSSHMAVFSKNCHVNAFESALVSHAGSTSHTGSDSKVFVFEPHSSKLVTWQCNIDTCPAISAAFIPRLQKSDSTASWNEQSALIYINENQIDRSMRQLVLETDALPAPTPFSALIAQTRTSYDTEIQTQQSGSAAFGVQLEKSTALIQQVLNEARVYRIDSFAHMTSEFCKQIIPEAVTSKEIQEKEDFVTKIKESENVHLKTKKKVSKRRKSKVKSIADSDFSDLMKVLAI</sequence>
<evidence type="ECO:0000256" key="4">
    <source>
        <dbReference type="ARBA" id="ARBA00022574"/>
    </source>
</evidence>
<dbReference type="SMART" id="SM00320">
    <property type="entry name" value="WD40"/>
    <property type="match status" value="5"/>
</dbReference>
<comment type="subcellular location">
    <subcellularLocation>
        <location evidence="1">Nucleus</location>
        <location evidence="1">Nucleolus</location>
    </subcellularLocation>
</comment>
<keyword evidence="10" id="KW-1185">Reference proteome</keyword>
<protein>
    <submittedName>
        <fullName evidence="9">WD repeat-containing protein 75-like</fullName>
    </submittedName>
</protein>
<keyword evidence="5" id="KW-0677">Repeat</keyword>
<dbReference type="InterPro" id="IPR053826">
    <property type="entry name" value="WDR75"/>
</dbReference>
<keyword evidence="4" id="KW-0853">WD repeat</keyword>
<dbReference type="GO" id="GO:2000234">
    <property type="term" value="P:positive regulation of rRNA processing"/>
    <property type="evidence" value="ECO:0007669"/>
    <property type="project" value="TreeGrafter"/>
</dbReference>
<reference evidence="9" key="1">
    <citation type="journal article" date="2021" name="Sci. Adv.">
        <title>The American lobster genome reveals insights on longevity, neural, and immune adaptations.</title>
        <authorList>
            <person name="Polinski J.M."/>
            <person name="Zimin A.V."/>
            <person name="Clark K.F."/>
            <person name="Kohn A.B."/>
            <person name="Sadowski N."/>
            <person name="Timp W."/>
            <person name="Ptitsyn A."/>
            <person name="Khanna P."/>
            <person name="Romanova D.Y."/>
            <person name="Williams P."/>
            <person name="Greenwood S.J."/>
            <person name="Moroz L.L."/>
            <person name="Walt D.R."/>
            <person name="Bodnar A.G."/>
        </authorList>
    </citation>
    <scope>NUCLEOTIDE SEQUENCE</scope>
    <source>
        <strain evidence="9">GMGI-L3</strain>
    </source>
</reference>
<evidence type="ECO:0000256" key="7">
    <source>
        <dbReference type="ARBA" id="ARBA00023242"/>
    </source>
</evidence>
<dbReference type="Pfam" id="PF23869">
    <property type="entry name" value="Beta-prop_WDR75_1st"/>
    <property type="match status" value="1"/>
</dbReference>
<dbReference type="PANTHER" id="PTHR44215">
    <property type="entry name" value="WD REPEAT-CONTAINING PROTEIN 75"/>
    <property type="match status" value="1"/>
</dbReference>